<keyword evidence="4" id="KW-0597">Phosphoprotein</keyword>
<dbReference type="FunFam" id="1.20.80.10:FF:000017">
    <property type="entry name" value="Golgi resident protein GCP60"/>
    <property type="match status" value="1"/>
</dbReference>
<dbReference type="SUPFAM" id="SSF47027">
    <property type="entry name" value="Acyl-CoA binding protein"/>
    <property type="match status" value="1"/>
</dbReference>
<evidence type="ECO:0000256" key="1">
    <source>
        <dbReference type="ARBA" id="ARBA00004173"/>
    </source>
</evidence>
<evidence type="ECO:0000256" key="3">
    <source>
        <dbReference type="ARBA" id="ARBA00022516"/>
    </source>
</evidence>
<evidence type="ECO:0000256" key="16">
    <source>
        <dbReference type="ARBA" id="ARBA00080905"/>
    </source>
</evidence>
<evidence type="ECO:0000256" key="12">
    <source>
        <dbReference type="ARBA" id="ARBA00057952"/>
    </source>
</evidence>
<keyword evidence="5" id="KW-0752">Steroid biosynthesis</keyword>
<dbReference type="Pfam" id="PF13897">
    <property type="entry name" value="GOLD_2"/>
    <property type="match status" value="1"/>
</dbReference>
<dbReference type="GO" id="GO:0000139">
    <property type="term" value="C:Golgi membrane"/>
    <property type="evidence" value="ECO:0007669"/>
    <property type="project" value="UniProtKB-SubCell"/>
</dbReference>
<evidence type="ECO:0000256" key="5">
    <source>
        <dbReference type="ARBA" id="ARBA00022955"/>
    </source>
</evidence>
<reference evidence="20" key="2">
    <citation type="submission" date="2004-02" db="EMBL/GenBank/DDBJ databases">
        <authorList>
            <consortium name="Genoscope"/>
            <consortium name="Whitehead Institute Centre for Genome Research"/>
        </authorList>
    </citation>
    <scope>NUCLEOTIDE SEQUENCE</scope>
</reference>
<evidence type="ECO:0000256" key="8">
    <source>
        <dbReference type="ARBA" id="ARBA00023054"/>
    </source>
</evidence>
<dbReference type="GO" id="GO:0000062">
    <property type="term" value="F:fatty-acyl-CoA binding"/>
    <property type="evidence" value="ECO:0007669"/>
    <property type="project" value="InterPro"/>
</dbReference>
<feature type="region of interest" description="Disordered" evidence="17">
    <location>
        <begin position="1"/>
        <end position="65"/>
    </location>
</feature>
<evidence type="ECO:0000256" key="17">
    <source>
        <dbReference type="SAM" id="MobiDB-lite"/>
    </source>
</evidence>
<dbReference type="PANTHER" id="PTHR22973:SF11">
    <property type="entry name" value="GOLGI RESIDENT PROTEIN GCP60"/>
    <property type="match status" value="1"/>
</dbReference>
<dbReference type="GO" id="GO:0006694">
    <property type="term" value="P:steroid biosynthetic process"/>
    <property type="evidence" value="ECO:0007669"/>
    <property type="project" value="UniProtKB-KW"/>
</dbReference>
<comment type="caution">
    <text evidence="20">The sequence shown here is derived from an EMBL/GenBank/DDBJ whole genome shotgun (WGS) entry which is preliminary data.</text>
</comment>
<evidence type="ECO:0000256" key="4">
    <source>
        <dbReference type="ARBA" id="ARBA00022553"/>
    </source>
</evidence>
<accession>Q4RR00</accession>
<name>Q4RR00_TETNG</name>
<dbReference type="Gene3D" id="2.60.120.680">
    <property type="entry name" value="GOLD domain"/>
    <property type="match status" value="1"/>
</dbReference>
<evidence type="ECO:0000256" key="7">
    <source>
        <dbReference type="ARBA" id="ARBA00023034"/>
    </source>
</evidence>
<evidence type="ECO:0000256" key="2">
    <source>
        <dbReference type="ARBA" id="ARBA00004255"/>
    </source>
</evidence>
<dbReference type="InterPro" id="IPR052269">
    <property type="entry name" value="Golgi-PI4KB_interaction"/>
</dbReference>
<dbReference type="Gene3D" id="1.20.80.10">
    <property type="match status" value="1"/>
</dbReference>
<feature type="compositionally biased region" description="Basic and acidic residues" evidence="17">
    <location>
        <begin position="538"/>
        <end position="549"/>
    </location>
</feature>
<dbReference type="AlphaFoldDB" id="Q4RR00"/>
<dbReference type="OrthoDB" id="5839451at2759"/>
<dbReference type="GO" id="GO:0005739">
    <property type="term" value="C:mitochondrion"/>
    <property type="evidence" value="ECO:0007669"/>
    <property type="project" value="UniProtKB-SubCell"/>
</dbReference>
<comment type="subcellular location">
    <subcellularLocation>
        <location evidence="2">Golgi apparatus membrane</location>
        <topology evidence="2">Peripheral membrane protein</topology>
        <orientation evidence="2">Cytoplasmic side</orientation>
    </subcellularLocation>
    <subcellularLocation>
        <location evidence="1">Mitochondrion</location>
    </subcellularLocation>
</comment>
<feature type="region of interest" description="Disordered" evidence="17">
    <location>
        <begin position="368"/>
        <end position="423"/>
    </location>
</feature>
<dbReference type="EMBL" id="CAAE01015003">
    <property type="protein sequence ID" value="CAG09182.1"/>
    <property type="molecule type" value="Genomic_DNA"/>
</dbReference>
<reference evidence="20" key="1">
    <citation type="journal article" date="2004" name="Nature">
        <title>Genome duplication in the teleost fish Tetraodon nigroviridis reveals the early vertebrate proto-karyotype.</title>
        <authorList>
            <person name="Jaillon O."/>
            <person name="Aury J.-M."/>
            <person name="Brunet F."/>
            <person name="Petit J.-L."/>
            <person name="Stange-Thomann N."/>
            <person name="Mauceli E."/>
            <person name="Bouneau L."/>
            <person name="Fischer C."/>
            <person name="Ozouf-Costaz C."/>
            <person name="Bernot A."/>
            <person name="Nicaud S."/>
            <person name="Jaffe D."/>
            <person name="Fisher S."/>
            <person name="Lutfalla G."/>
            <person name="Dossat C."/>
            <person name="Segurens B."/>
            <person name="Dasilva C."/>
            <person name="Salanoubat M."/>
            <person name="Levy M."/>
            <person name="Boudet N."/>
            <person name="Castellano S."/>
            <person name="Anthouard V."/>
            <person name="Jubin C."/>
            <person name="Castelli V."/>
            <person name="Katinka M."/>
            <person name="Vacherie B."/>
            <person name="Biemont C."/>
            <person name="Skalli Z."/>
            <person name="Cattolico L."/>
            <person name="Poulain J."/>
            <person name="De Berardinis V."/>
            <person name="Cruaud C."/>
            <person name="Duprat S."/>
            <person name="Brottier P."/>
            <person name="Coutanceau J.-P."/>
            <person name="Gouzy J."/>
            <person name="Parra G."/>
            <person name="Lardier G."/>
            <person name="Chapple C."/>
            <person name="McKernan K.J."/>
            <person name="McEwan P."/>
            <person name="Bosak S."/>
            <person name="Kellis M."/>
            <person name="Volff J.-N."/>
            <person name="Guigo R."/>
            <person name="Zody M.C."/>
            <person name="Mesirov J."/>
            <person name="Lindblad-Toh K."/>
            <person name="Birren B."/>
            <person name="Nusbaum C."/>
            <person name="Kahn D."/>
            <person name="Robinson-Rechavi M."/>
            <person name="Laudet V."/>
            <person name="Schachter V."/>
            <person name="Quetier F."/>
            <person name="Saurin W."/>
            <person name="Scarpelli C."/>
            <person name="Wincker P."/>
            <person name="Lander E.S."/>
            <person name="Weissenbach J."/>
            <person name="Roest Crollius H."/>
        </authorList>
    </citation>
    <scope>NUCLEOTIDE SEQUENCE [LARGE SCALE GENOMIC DNA]</scope>
</reference>
<feature type="domain" description="GOLD" evidence="18">
    <location>
        <begin position="458"/>
        <end position="601"/>
    </location>
</feature>
<evidence type="ECO:0000256" key="9">
    <source>
        <dbReference type="ARBA" id="ARBA00023098"/>
    </source>
</evidence>
<evidence type="ECO:0000259" key="19">
    <source>
        <dbReference type="PROSITE" id="PS51228"/>
    </source>
</evidence>
<gene>
    <name evidence="20" type="ORF">GSTENG00030383001</name>
</gene>
<dbReference type="PROSITE" id="PS50866">
    <property type="entry name" value="GOLD"/>
    <property type="match status" value="1"/>
</dbReference>
<dbReference type="InterPro" id="IPR000582">
    <property type="entry name" value="Acyl-CoA-binding_protein"/>
</dbReference>
<dbReference type="InterPro" id="IPR022408">
    <property type="entry name" value="Acyl-CoA-binding_prot_CS"/>
</dbReference>
<dbReference type="Pfam" id="PF00887">
    <property type="entry name" value="ACBP"/>
    <property type="match status" value="1"/>
</dbReference>
<keyword evidence="7" id="KW-0333">Golgi apparatus</keyword>
<keyword evidence="3" id="KW-0444">Lipid biosynthesis</keyword>
<dbReference type="KEGG" id="tng:GSTEN00030383G001"/>
<keyword evidence="6" id="KW-0007">Acetylation</keyword>
<dbReference type="FunFam" id="2.60.120.680:FF:000002">
    <property type="entry name" value="Putative Golgi resident protein GCP60"/>
    <property type="match status" value="1"/>
</dbReference>
<dbReference type="PROSITE" id="PS00880">
    <property type="entry name" value="ACB_1"/>
    <property type="match status" value="1"/>
</dbReference>
<evidence type="ECO:0000313" key="20">
    <source>
        <dbReference type="EMBL" id="CAG09182.1"/>
    </source>
</evidence>
<protein>
    <recommendedName>
        <fullName evidence="13">Golgi resident protein GCP60</fullName>
    </recommendedName>
    <alternativeName>
        <fullName evidence="15">Acyl-CoA-binding domain-containing protein 3</fullName>
    </alternativeName>
    <alternativeName>
        <fullName evidence="16">Golgi complex-associated protein 1</fullName>
    </alternativeName>
    <alternativeName>
        <fullName evidence="14">Golgi phosphoprotein 1</fullName>
    </alternativeName>
</protein>
<dbReference type="PANTHER" id="PTHR22973">
    <property type="entry name" value="LD35087P"/>
    <property type="match status" value="1"/>
</dbReference>
<evidence type="ECO:0000256" key="6">
    <source>
        <dbReference type="ARBA" id="ARBA00022990"/>
    </source>
</evidence>
<keyword evidence="10" id="KW-0496">Mitochondrion</keyword>
<dbReference type="InterPro" id="IPR035984">
    <property type="entry name" value="Acyl-CoA-binding_sf"/>
</dbReference>
<feature type="region of interest" description="Disordered" evidence="17">
    <location>
        <begin position="175"/>
        <end position="224"/>
    </location>
</feature>
<feature type="domain" description="ACB" evidence="19">
    <location>
        <begin position="76"/>
        <end position="167"/>
    </location>
</feature>
<proteinExistence type="predicted"/>
<comment type="function">
    <text evidence="12">Involved in the maintenance of Golgi structure by interacting with giantin, affecting protein transport between the endoplasmic reticulum and Golgi. Involved in hormone-induced steroid biosynthesis in testicular Leydig cells. Recruits PI4KB to the Golgi apparatus membrane; enhances the enzyme activity of PI4KB activity via its membrane recruitment thereby increasing the local concentration of the substrate in the vicinity of the kinase.</text>
</comment>
<keyword evidence="8" id="KW-0175">Coiled coil</keyword>
<dbReference type="InterPro" id="IPR014352">
    <property type="entry name" value="FERM/acyl-CoA-bd_prot_sf"/>
</dbReference>
<feature type="region of interest" description="Disordered" evidence="17">
    <location>
        <begin position="269"/>
        <end position="339"/>
    </location>
</feature>
<keyword evidence="9" id="KW-0443">Lipid metabolism</keyword>
<keyword evidence="11" id="KW-0472">Membrane</keyword>
<feature type="compositionally biased region" description="Polar residues" evidence="17">
    <location>
        <begin position="405"/>
        <end position="414"/>
    </location>
</feature>
<evidence type="ECO:0000259" key="18">
    <source>
        <dbReference type="PROSITE" id="PS50866"/>
    </source>
</evidence>
<evidence type="ECO:0000256" key="11">
    <source>
        <dbReference type="ARBA" id="ARBA00023136"/>
    </source>
</evidence>
<organism evidence="20">
    <name type="scientific">Tetraodon nigroviridis</name>
    <name type="common">Spotted green pufferfish</name>
    <name type="synonym">Chelonodon nigroviridis</name>
    <dbReference type="NCBI Taxonomy" id="99883"/>
    <lineage>
        <taxon>Eukaryota</taxon>
        <taxon>Metazoa</taxon>
        <taxon>Chordata</taxon>
        <taxon>Craniata</taxon>
        <taxon>Vertebrata</taxon>
        <taxon>Euteleostomi</taxon>
        <taxon>Actinopterygii</taxon>
        <taxon>Neopterygii</taxon>
        <taxon>Teleostei</taxon>
        <taxon>Neoteleostei</taxon>
        <taxon>Acanthomorphata</taxon>
        <taxon>Eupercaria</taxon>
        <taxon>Tetraodontiformes</taxon>
        <taxon>Tetradontoidea</taxon>
        <taxon>Tetraodontidae</taxon>
        <taxon>Tetraodon</taxon>
    </lineage>
</organism>
<feature type="compositionally biased region" description="Low complexity" evidence="17">
    <location>
        <begin position="277"/>
        <end position="323"/>
    </location>
</feature>
<evidence type="ECO:0000256" key="10">
    <source>
        <dbReference type="ARBA" id="ARBA00023128"/>
    </source>
</evidence>
<dbReference type="SUPFAM" id="SSF101576">
    <property type="entry name" value="Supernatant protein factor (SPF), C-terminal domain"/>
    <property type="match status" value="1"/>
</dbReference>
<dbReference type="InterPro" id="IPR036598">
    <property type="entry name" value="GOLD_dom_sf"/>
</dbReference>
<feature type="compositionally biased region" description="Acidic residues" evidence="17">
    <location>
        <begin position="524"/>
        <end position="537"/>
    </location>
</feature>
<evidence type="ECO:0000256" key="13">
    <source>
        <dbReference type="ARBA" id="ARBA00067322"/>
    </source>
</evidence>
<sequence length="603" mass="66838">MATEVQSGDLESATSSRLEVSIDGLTLSPDPEGEHGRAEESNPSPLKAEGDTPFSSGDEDGETGKSAIEGKWGFPLLELYGLGLKFFKEKDGKAFHPTYEEKLRLVALHKQVLLGPYNPDASPDVGFFDVLGNDRRKEWASLGNMEKEEAMVEFIKLLNKCCSLFAPFVTSHKIEREEQERKRKEDEERRRQEEEERERQRQEEERRRLEEEERLRREEEERRQAEEERLRIEQQKYVAAPWGRPAACGPSCLTPQPFLAVSLQTADNGGAERADSGAVPAVRRPAVPQQPRAAAGPHPPAAGAALPAVHAAALPGPAGPAAGRPRRAPSRNRPTPSRTSFPFIISCLTRVLFQAALQKQQQADLASRGSLDSGSFSRGEHVGPSAAGRLCAGSAPVGEEAPTVNGGQSDSYSESVDREQEPELAEEVSENGPLLAADSPPVIAAPSMWTRPQIKDFKEKIRQDADSVITVGRGEVVTVRVPTHEEGSYLFWEFATDYYDIGFGVFFEWTDAASASVSVHVSESSDEDEEDEGDPSNEEEKAKKDAGKPQVDEIVPVYRRDCHEEVYAGSHQYPGRGVYLLKFDNSYSLWRSKSVYYRVYYTR</sequence>
<dbReference type="InterPro" id="IPR009038">
    <property type="entry name" value="GOLD_dom"/>
</dbReference>
<dbReference type="PROSITE" id="PS51228">
    <property type="entry name" value="ACB_2"/>
    <property type="match status" value="1"/>
</dbReference>
<evidence type="ECO:0000256" key="14">
    <source>
        <dbReference type="ARBA" id="ARBA00076235"/>
    </source>
</evidence>
<feature type="region of interest" description="Disordered" evidence="17">
    <location>
        <begin position="520"/>
        <end position="549"/>
    </location>
</feature>
<evidence type="ECO:0000256" key="15">
    <source>
        <dbReference type="ARBA" id="ARBA00078007"/>
    </source>
</evidence>